<dbReference type="InterPro" id="IPR010296">
    <property type="entry name" value="DUF899_thioredox"/>
</dbReference>
<accession>A0A6B1G127</accession>
<protein>
    <submittedName>
        <fullName evidence="2">DUF899 domain-containing protein</fullName>
    </submittedName>
</protein>
<dbReference type="SUPFAM" id="SSF52833">
    <property type="entry name" value="Thioredoxin-like"/>
    <property type="match status" value="1"/>
</dbReference>
<gene>
    <name evidence="2" type="ORF">F4148_04080</name>
</gene>
<dbReference type="AlphaFoldDB" id="A0A6B1G127"/>
<sequence length="131" mass="14690">MRIGLESPGTLGSRLRVGRNCQSREGDVSEGRSELEREIAAAQEELDEVRRRLVNLRRKLPPEPVRDYELKSTDGSVRLSELFGYSEDLILIHNMGTGCSNCTMWADGFNGEWEHLQSRAAFVVVSPDGPE</sequence>
<dbReference type="EMBL" id="VYDA01000154">
    <property type="protein sequence ID" value="MYH60955.1"/>
    <property type="molecule type" value="Genomic_DNA"/>
</dbReference>
<name>A0A6B1G127_9CHLR</name>
<dbReference type="Pfam" id="PF05988">
    <property type="entry name" value="DUF899"/>
    <property type="match status" value="1"/>
</dbReference>
<proteinExistence type="predicted"/>
<comment type="caution">
    <text evidence="2">The sequence shown here is derived from an EMBL/GenBank/DDBJ whole genome shotgun (WGS) entry which is preliminary data.</text>
</comment>
<dbReference type="InterPro" id="IPR036249">
    <property type="entry name" value="Thioredoxin-like_sf"/>
</dbReference>
<reference evidence="2" key="1">
    <citation type="submission" date="2019-09" db="EMBL/GenBank/DDBJ databases">
        <title>Characterisation of the sponge microbiome using genome-centric metagenomics.</title>
        <authorList>
            <person name="Engelberts J.P."/>
            <person name="Robbins S.J."/>
            <person name="De Goeij J.M."/>
            <person name="Aranda M."/>
            <person name="Bell S.C."/>
            <person name="Webster N.S."/>
        </authorList>
    </citation>
    <scope>NUCLEOTIDE SEQUENCE</scope>
    <source>
        <strain evidence="2">SB0675_bin_29</strain>
    </source>
</reference>
<keyword evidence="1" id="KW-0175">Coiled coil</keyword>
<evidence type="ECO:0000256" key="1">
    <source>
        <dbReference type="SAM" id="Coils"/>
    </source>
</evidence>
<feature type="coiled-coil region" evidence="1">
    <location>
        <begin position="32"/>
        <end position="59"/>
    </location>
</feature>
<organism evidence="2">
    <name type="scientific">Caldilineaceae bacterium SB0675_bin_29</name>
    <dbReference type="NCBI Taxonomy" id="2605266"/>
    <lineage>
        <taxon>Bacteria</taxon>
        <taxon>Bacillati</taxon>
        <taxon>Chloroflexota</taxon>
        <taxon>Caldilineae</taxon>
        <taxon>Caldilineales</taxon>
        <taxon>Caldilineaceae</taxon>
    </lineage>
</organism>
<evidence type="ECO:0000313" key="2">
    <source>
        <dbReference type="EMBL" id="MYH60955.1"/>
    </source>
</evidence>
<feature type="non-terminal residue" evidence="2">
    <location>
        <position position="131"/>
    </location>
</feature>